<sequence>MATQLDADSPGRVTVLYSTKIHEGLSTEDVAKGLNASVQDIRIINNSQAAQFLASDDFLSAAARLDGVALDEFTKDGYRSPTSIWLYHPTDGPWAEVSGRFADGARGEVRAIVPNAVPDRVFGATELPRILANPQVTAVEGLPRPMLAQVHAREGQQAVFEMVAAQSHANLGGLRAGTNYAGTLLHDDQGRMQLDSRAYFKDGPVQGRAPDIAGTSRELGELAGPPSAHVQAGQARVQAWRLEVMPDAGINPGAAETRLARALGHGAAVVATGVEVANTAHDYGRLRSQGNLTAAQAAVGRSASTGAGAWLGFEAGLAAGSPLGPGALAVGAVGAVVGGVAGDKLADKVEHHRIYTQRGSDGNTWQADPAHPGQGWTRTLPPLPDYPQGQRLTASPELADELNYKAVSKATELALASARARDPFRLPASRDDAHSAYGGDWIHNPHDNSWQRQINRDKPGLGHPESASPERAAQLDAQSRQITADNAAHSPAALAATFKVMYEQNDWQRHGKMPEAVENTLAHPERVLASDGRQYAHQASGQWIHDGMLWNTHADGNLRTELDLAVDAQRAQVRKLLQPGLAPDREIPTLETVQVTAPVERKADAHVPAVGAAPPPATAEPQANAAPAASQSQPPPASGQLSAVDQAMLEQVRAGVRSQRLALGNPDEAAGERLSHSLLAACKDKREQYPDYNGPLSDNALKRVDHVVVGTTGNLFAAEGALDNPASKRTFVTVAQGMQTPIAELEAKLEAANQTIAQEQALAQQREQTRVQGQGGPTMGM</sequence>
<evidence type="ECO:0000313" key="3">
    <source>
        <dbReference type="EMBL" id="MCW4471744.1"/>
    </source>
</evidence>
<gene>
    <name evidence="3" type="ORF">OK345_04385</name>
</gene>
<evidence type="ECO:0000259" key="2">
    <source>
        <dbReference type="Pfam" id="PF20410"/>
    </source>
</evidence>
<comment type="caution">
    <text evidence="3">The sequence shown here is derived from an EMBL/GenBank/DDBJ whole genome shotgun (WGS) entry which is preliminary data.</text>
</comment>
<name>A0ABT3JTE3_9XANT</name>
<organism evidence="3 4">
    <name type="scientific">Xanthomonas chitinilytica</name>
    <dbReference type="NCBI Taxonomy" id="2989819"/>
    <lineage>
        <taxon>Bacteria</taxon>
        <taxon>Pseudomonadati</taxon>
        <taxon>Pseudomonadota</taxon>
        <taxon>Gammaproteobacteria</taxon>
        <taxon>Lysobacterales</taxon>
        <taxon>Lysobacteraceae</taxon>
        <taxon>Xanthomonas</taxon>
    </lineage>
</organism>
<dbReference type="Pfam" id="PF20410">
    <property type="entry name" value="X-Tfes_XVIPCD"/>
    <property type="match status" value="1"/>
</dbReference>
<feature type="region of interest" description="Disordered" evidence="1">
    <location>
        <begin position="437"/>
        <end position="483"/>
    </location>
</feature>
<dbReference type="InterPro" id="IPR046519">
    <property type="entry name" value="X-Tfes_XVIPCD"/>
</dbReference>
<feature type="region of interest" description="Disordered" evidence="1">
    <location>
        <begin position="359"/>
        <end position="391"/>
    </location>
</feature>
<evidence type="ECO:0000256" key="1">
    <source>
        <dbReference type="SAM" id="MobiDB-lite"/>
    </source>
</evidence>
<dbReference type="Proteomes" id="UP001209922">
    <property type="component" value="Unassembled WGS sequence"/>
</dbReference>
<feature type="domain" description="X-Tfes XVIPCD" evidence="2">
    <location>
        <begin position="645"/>
        <end position="749"/>
    </location>
</feature>
<dbReference type="RefSeq" id="WP_265126706.1">
    <property type="nucleotide sequence ID" value="NZ_JAPCHY010000003.1"/>
</dbReference>
<evidence type="ECO:0000313" key="4">
    <source>
        <dbReference type="Proteomes" id="UP001209922"/>
    </source>
</evidence>
<accession>A0ABT3JTE3</accession>
<feature type="region of interest" description="Disordered" evidence="1">
    <location>
        <begin position="761"/>
        <end position="781"/>
    </location>
</feature>
<proteinExistence type="predicted"/>
<keyword evidence="4" id="KW-1185">Reference proteome</keyword>
<feature type="compositionally biased region" description="Low complexity" evidence="1">
    <location>
        <begin position="619"/>
        <end position="642"/>
    </location>
</feature>
<protein>
    <recommendedName>
        <fullName evidence="2">X-Tfes XVIPCD domain-containing protein</fullName>
    </recommendedName>
</protein>
<feature type="region of interest" description="Disordered" evidence="1">
    <location>
        <begin position="609"/>
        <end position="642"/>
    </location>
</feature>
<reference evidence="3 4" key="1">
    <citation type="submission" date="2022-10" db="EMBL/GenBank/DDBJ databases">
        <title>Xanthomonas sp. H13-6.</title>
        <authorList>
            <person name="Liu X."/>
            <person name="Deng Z."/>
            <person name="Jiang Y."/>
            <person name="Yu T."/>
            <person name="Ai J."/>
        </authorList>
    </citation>
    <scope>NUCLEOTIDE SEQUENCE [LARGE SCALE GENOMIC DNA]</scope>
    <source>
        <strain evidence="3 4">H13-6</strain>
    </source>
</reference>
<dbReference type="EMBL" id="JAPCHY010000003">
    <property type="protein sequence ID" value="MCW4471744.1"/>
    <property type="molecule type" value="Genomic_DNA"/>
</dbReference>